<evidence type="ECO:0000256" key="4">
    <source>
        <dbReference type="SAM" id="MobiDB-lite"/>
    </source>
</evidence>
<dbReference type="Proteomes" id="UP001320245">
    <property type="component" value="Unassembled WGS sequence"/>
</dbReference>
<dbReference type="SUPFAM" id="SSF52540">
    <property type="entry name" value="P-loop containing nucleoside triphosphate hydrolases"/>
    <property type="match status" value="1"/>
</dbReference>
<dbReference type="GO" id="GO:0003924">
    <property type="term" value="F:GTPase activity"/>
    <property type="evidence" value="ECO:0007669"/>
    <property type="project" value="InterPro"/>
</dbReference>
<dbReference type="InterPro" id="IPR045063">
    <property type="entry name" value="Dynamin_N"/>
</dbReference>
<keyword evidence="7" id="KW-1185">Reference proteome</keyword>
<name>A0AAN9UAD0_9PEZI</name>
<dbReference type="Gene3D" id="1.20.120.1240">
    <property type="entry name" value="Dynamin, middle domain"/>
    <property type="match status" value="1"/>
</dbReference>
<dbReference type="PANTHER" id="PTHR11566:SF131">
    <property type="entry name" value="GTPASE, PUTATIVE (AFU_ORTHOLOGUE AFUA_6G07630)-RELATED"/>
    <property type="match status" value="1"/>
</dbReference>
<feature type="coiled-coil region" evidence="3">
    <location>
        <begin position="405"/>
        <end position="432"/>
    </location>
</feature>
<dbReference type="GO" id="GO:0008017">
    <property type="term" value="F:microtubule binding"/>
    <property type="evidence" value="ECO:0007669"/>
    <property type="project" value="TreeGrafter"/>
</dbReference>
<dbReference type="Pfam" id="PF00350">
    <property type="entry name" value="Dynamin_N"/>
    <property type="match status" value="1"/>
</dbReference>
<dbReference type="InterPro" id="IPR001401">
    <property type="entry name" value="Dynamin_GTPase"/>
</dbReference>
<reference evidence="6 7" key="1">
    <citation type="journal article" date="2023" name="PLoS ONE">
        <title>Cytospora paraplurivora sp. nov. isolated from orchards with fruit tree decline syndrome in Ontario, Canada.</title>
        <authorList>
            <person name="Ilyukhin E."/>
            <person name="Nguyen H.D.T."/>
            <person name="Castle A.J."/>
            <person name="Ellouze W."/>
        </authorList>
    </citation>
    <scope>NUCLEOTIDE SEQUENCE [LARGE SCALE GENOMIC DNA]</scope>
    <source>
        <strain evidence="6 7">FDS-564</strain>
    </source>
</reference>
<comment type="caution">
    <text evidence="6">The sequence shown here is derived from an EMBL/GenBank/DDBJ whole genome shotgun (WGS) entry which is preliminary data.</text>
</comment>
<dbReference type="GO" id="GO:0005874">
    <property type="term" value="C:microtubule"/>
    <property type="evidence" value="ECO:0007669"/>
    <property type="project" value="TreeGrafter"/>
</dbReference>
<evidence type="ECO:0000259" key="5">
    <source>
        <dbReference type="PROSITE" id="PS51388"/>
    </source>
</evidence>
<dbReference type="SMART" id="SM00053">
    <property type="entry name" value="DYNc"/>
    <property type="match status" value="1"/>
</dbReference>
<keyword evidence="1" id="KW-0547">Nucleotide-binding</keyword>
<feature type="region of interest" description="Disordered" evidence="4">
    <location>
        <begin position="553"/>
        <end position="574"/>
    </location>
</feature>
<evidence type="ECO:0000256" key="2">
    <source>
        <dbReference type="ARBA" id="ARBA00023134"/>
    </source>
</evidence>
<keyword evidence="2" id="KW-0342">GTP-binding</keyword>
<evidence type="ECO:0000313" key="7">
    <source>
        <dbReference type="Proteomes" id="UP001320245"/>
    </source>
</evidence>
<dbReference type="PANTHER" id="PTHR11566">
    <property type="entry name" value="DYNAMIN"/>
    <property type="match status" value="1"/>
</dbReference>
<dbReference type="PROSITE" id="PS51388">
    <property type="entry name" value="GED"/>
    <property type="match status" value="1"/>
</dbReference>
<sequence>MEVRPARVKEEVGDDQHGRFQVAEAGDIDKNLKDIGQHLKSFNDTLGSLQSLGIHHDTPLPELILVGDQSSGKSSLMSAISQIILPRSDGVCTRCPVHIRLSSDTTWRCRISLQQDYAYCPPNNEPITEADVTEHNPFPPWVKQSREVKEFKMVYNKTDPIDEIVRWAQIAILNHNRSFTQYVPKDWDLRSPEEKEPEYEARRLADAERATEAKFSPNTVAIEVKGPGLPDLSFYDMPGVFRNAKHEEDQFLVKVVENLVRNYISHEKAIIMWAVPMNHDPETSSTYALVRNLRAQNRTIGVMTKADLLPRGGHTQWLEMLAGNQHQVGRGYFITSRAPPTVHNGDDSEFQRRDRQSLRDEHAAEEAFFNRATGSWPEEFHPFENKCGIDHLVRFLAQTLAHEFAKNLPDLAKKLNEKLDRARQQLARLPEMPQNPEYEVRKSLLKFTTEFQSRLKGKAFLSSWAKIADTFKIKVIDLKPRYRVIPEGFNMERGVIGSGASDRDSVFSGNNSPSLSTKRARNFFDLTNDGTASSPSAQRRRGENGSVIKLEDANGSVFNSPSGPPAHSTGRVPSKSLGQIRNLIRSEREAGKPGEVPYDVIEKLCVEAVATWEGPLKTFLDHTMTQLRREVDDSLNESFKELKKRQVFRDAKKSTQEWLLTHKKRILEHLYRNYKMETTKVYTTDEESFKRHRDHEAQMLRRTRHFYRWKAYNNDTSAERLEDWDKMTAEARRKEEDKIQKEQTRLGDDEYSTELDVAAHVRGYYLTAAMRFTDVTAMHITSGLFPDLIGDIEMYLDKAMGLAGGTAYDSDVFVRLMEEEQTTAEKRIDLKAKVARFDRAVKEIEDLNRTVMRASANAPAQQHQHIQQDDIAMEDVEGDFDAMYEGV</sequence>
<protein>
    <recommendedName>
        <fullName evidence="5">GED domain-containing protein</fullName>
    </recommendedName>
</protein>
<keyword evidence="3" id="KW-0175">Coiled coil</keyword>
<accession>A0AAN9UAD0</accession>
<dbReference type="CDD" id="cd08771">
    <property type="entry name" value="DLP_1"/>
    <property type="match status" value="1"/>
</dbReference>
<dbReference type="EMBL" id="JAJSPL020000015">
    <property type="protein sequence ID" value="KAK7742396.1"/>
    <property type="molecule type" value="Genomic_DNA"/>
</dbReference>
<dbReference type="InterPro" id="IPR022812">
    <property type="entry name" value="Dynamin"/>
</dbReference>
<dbReference type="InterPro" id="IPR020850">
    <property type="entry name" value="GED_dom"/>
</dbReference>
<dbReference type="Pfam" id="PF01031">
    <property type="entry name" value="Dynamin_M"/>
    <property type="match status" value="1"/>
</dbReference>
<dbReference type="PRINTS" id="PR00195">
    <property type="entry name" value="DYNAMIN"/>
</dbReference>
<dbReference type="GO" id="GO:0005886">
    <property type="term" value="C:plasma membrane"/>
    <property type="evidence" value="ECO:0007669"/>
    <property type="project" value="TreeGrafter"/>
</dbReference>
<dbReference type="GO" id="GO:0031623">
    <property type="term" value="P:receptor internalization"/>
    <property type="evidence" value="ECO:0007669"/>
    <property type="project" value="TreeGrafter"/>
</dbReference>
<dbReference type="GO" id="GO:0005525">
    <property type="term" value="F:GTP binding"/>
    <property type="evidence" value="ECO:0007669"/>
    <property type="project" value="InterPro"/>
</dbReference>
<evidence type="ECO:0000256" key="3">
    <source>
        <dbReference type="SAM" id="Coils"/>
    </source>
</evidence>
<evidence type="ECO:0000256" key="1">
    <source>
        <dbReference type="ARBA" id="ARBA00022741"/>
    </source>
</evidence>
<feature type="domain" description="GED" evidence="5">
    <location>
        <begin position="754"/>
        <end position="852"/>
    </location>
</feature>
<feature type="coiled-coil region" evidence="3">
    <location>
        <begin position="830"/>
        <end position="857"/>
    </location>
</feature>
<dbReference type="InterPro" id="IPR000375">
    <property type="entry name" value="Dynamin_stalk"/>
</dbReference>
<dbReference type="GO" id="GO:0005737">
    <property type="term" value="C:cytoplasm"/>
    <property type="evidence" value="ECO:0007669"/>
    <property type="project" value="TreeGrafter"/>
</dbReference>
<dbReference type="InterPro" id="IPR027417">
    <property type="entry name" value="P-loop_NTPase"/>
</dbReference>
<evidence type="ECO:0000313" key="6">
    <source>
        <dbReference type="EMBL" id="KAK7742396.1"/>
    </source>
</evidence>
<dbReference type="AlphaFoldDB" id="A0AAN9UAD0"/>
<dbReference type="Gene3D" id="3.40.50.300">
    <property type="entry name" value="P-loop containing nucleotide triphosphate hydrolases"/>
    <property type="match status" value="1"/>
</dbReference>
<organism evidence="6 7">
    <name type="scientific">Cytospora paraplurivora</name>
    <dbReference type="NCBI Taxonomy" id="2898453"/>
    <lineage>
        <taxon>Eukaryota</taxon>
        <taxon>Fungi</taxon>
        <taxon>Dikarya</taxon>
        <taxon>Ascomycota</taxon>
        <taxon>Pezizomycotina</taxon>
        <taxon>Sordariomycetes</taxon>
        <taxon>Sordariomycetidae</taxon>
        <taxon>Diaporthales</taxon>
        <taxon>Cytosporaceae</taxon>
        <taxon>Cytospora</taxon>
    </lineage>
</organism>
<gene>
    <name evidence="6" type="ORF">SLS53_004541</name>
</gene>
<proteinExistence type="predicted"/>